<dbReference type="GO" id="GO:0022857">
    <property type="term" value="F:transmembrane transporter activity"/>
    <property type="evidence" value="ECO:0007669"/>
    <property type="project" value="InterPro"/>
</dbReference>
<reference evidence="8" key="1">
    <citation type="submission" date="2020-11" db="EMBL/GenBank/DDBJ databases">
        <authorList>
            <consortium name="DOE Joint Genome Institute"/>
            <person name="Ahrendt S."/>
            <person name="Riley R."/>
            <person name="Andreopoulos W."/>
            <person name="LaButti K."/>
            <person name="Pangilinan J."/>
            <person name="Ruiz-duenas F.J."/>
            <person name="Barrasa J.M."/>
            <person name="Sanchez-Garcia M."/>
            <person name="Camarero S."/>
            <person name="Miyauchi S."/>
            <person name="Serrano A."/>
            <person name="Linde D."/>
            <person name="Babiker R."/>
            <person name="Drula E."/>
            <person name="Ayuso-Fernandez I."/>
            <person name="Pacheco R."/>
            <person name="Padilla G."/>
            <person name="Ferreira P."/>
            <person name="Barriuso J."/>
            <person name="Kellner H."/>
            <person name="Castanera R."/>
            <person name="Alfaro M."/>
            <person name="Ramirez L."/>
            <person name="Pisabarro A.G."/>
            <person name="Kuo A."/>
            <person name="Tritt A."/>
            <person name="Lipzen A."/>
            <person name="He G."/>
            <person name="Yan M."/>
            <person name="Ng V."/>
            <person name="Cullen D."/>
            <person name="Martin F."/>
            <person name="Rosso M.-N."/>
            <person name="Henrissat B."/>
            <person name="Hibbett D."/>
            <person name="Martinez A.T."/>
            <person name="Grigoriev I.V."/>
        </authorList>
    </citation>
    <scope>NUCLEOTIDE SEQUENCE</scope>
    <source>
        <strain evidence="8">AH 44721</strain>
    </source>
</reference>
<feature type="domain" description="Major facilitator superfamily (MFS) profile" evidence="7">
    <location>
        <begin position="33"/>
        <end position="466"/>
    </location>
</feature>
<keyword evidence="3 6" id="KW-0812">Transmembrane</keyword>
<evidence type="ECO:0000256" key="4">
    <source>
        <dbReference type="ARBA" id="ARBA00022989"/>
    </source>
</evidence>
<dbReference type="PANTHER" id="PTHR23504:SF15">
    <property type="entry name" value="MAJOR FACILITATOR SUPERFAMILY (MFS) PROFILE DOMAIN-CONTAINING PROTEIN"/>
    <property type="match status" value="1"/>
</dbReference>
<feature type="transmembrane region" description="Helical" evidence="6">
    <location>
        <begin position="262"/>
        <end position="295"/>
    </location>
</feature>
<sequence>MGNNASPGPSEETPLLETIATSKRQKTPLPKLQIAIVLLLQVCEPITSQSIYPYINALVSELDITGGDERKVGYYAGLIESLFFATEALTVLQWSRASDFIGRKPILLIGLFGTMISMLSFGLSRTFLALVISRCLTGLLNGNIGVMKSVMGELTDSSNRAEGFALMPVVWGFGATIGPLIGGTFSRPHERFPKYFSGSLWKEYPYFLPCLISSGYVLFALLITLFLFKETVLKRKSEPAASESNGPEAHVHEEPVPLRDLLLVYPVILSVSNYVVLAFLNIALCALLPLFLAMPLEIGGLSMDPPAIGYIIGSYGGGSAIFQGFFFARIVRYFGEKRIFVAAMSTYVPVFMSFPIINSLARTWGQQSPVVWFSIAILLTMLAFMDMAYGTIFMYITTSSPNKRSLGATNGLSQTTVSIARAIGPALSTSLFSFSVQENILGGFGVYAIFTILSCFALFLASRLPEKVWDEMHEETTRRS</sequence>
<feature type="transmembrane region" description="Helical" evidence="6">
    <location>
        <begin position="307"/>
        <end position="327"/>
    </location>
</feature>
<feature type="transmembrane region" description="Helical" evidence="6">
    <location>
        <begin position="106"/>
        <end position="123"/>
    </location>
</feature>
<keyword evidence="2" id="KW-0813">Transport</keyword>
<accession>A0A9P5NEN7</accession>
<dbReference type="Pfam" id="PF07690">
    <property type="entry name" value="MFS_1"/>
    <property type="match status" value="1"/>
</dbReference>
<feature type="transmembrane region" description="Helical" evidence="6">
    <location>
        <begin position="339"/>
        <end position="358"/>
    </location>
</feature>
<dbReference type="InterPro" id="IPR011701">
    <property type="entry name" value="MFS"/>
</dbReference>
<comment type="subcellular location">
    <subcellularLocation>
        <location evidence="1">Membrane</location>
        <topology evidence="1">Multi-pass membrane protein</topology>
    </subcellularLocation>
</comment>
<keyword evidence="9" id="KW-1185">Reference proteome</keyword>
<dbReference type="InterPro" id="IPR020846">
    <property type="entry name" value="MFS_dom"/>
</dbReference>
<evidence type="ECO:0000313" key="8">
    <source>
        <dbReference type="EMBL" id="KAF8879309.1"/>
    </source>
</evidence>
<dbReference type="OrthoDB" id="419616at2759"/>
<dbReference type="InterPro" id="IPR036259">
    <property type="entry name" value="MFS_trans_sf"/>
</dbReference>
<name>A0A9P5NEN7_GYMJU</name>
<dbReference type="EMBL" id="JADNYJ010000150">
    <property type="protein sequence ID" value="KAF8879309.1"/>
    <property type="molecule type" value="Genomic_DNA"/>
</dbReference>
<evidence type="ECO:0000313" key="9">
    <source>
        <dbReference type="Proteomes" id="UP000724874"/>
    </source>
</evidence>
<protein>
    <submittedName>
        <fullName evidence="8">Major facilitator superfamily domain-containing protein</fullName>
    </submittedName>
</protein>
<feature type="transmembrane region" description="Helical" evidence="6">
    <location>
        <begin position="163"/>
        <end position="186"/>
    </location>
</feature>
<dbReference type="Proteomes" id="UP000724874">
    <property type="component" value="Unassembled WGS sequence"/>
</dbReference>
<dbReference type="GO" id="GO:0016020">
    <property type="term" value="C:membrane"/>
    <property type="evidence" value="ECO:0007669"/>
    <property type="project" value="UniProtKB-SubCell"/>
</dbReference>
<evidence type="ECO:0000259" key="7">
    <source>
        <dbReference type="PROSITE" id="PS50850"/>
    </source>
</evidence>
<feature type="transmembrane region" description="Helical" evidence="6">
    <location>
        <begin position="206"/>
        <end position="228"/>
    </location>
</feature>
<feature type="transmembrane region" description="Helical" evidence="6">
    <location>
        <begin position="440"/>
        <end position="461"/>
    </location>
</feature>
<evidence type="ECO:0000256" key="5">
    <source>
        <dbReference type="ARBA" id="ARBA00023136"/>
    </source>
</evidence>
<feature type="transmembrane region" description="Helical" evidence="6">
    <location>
        <begin position="370"/>
        <end position="396"/>
    </location>
</feature>
<comment type="caution">
    <text evidence="8">The sequence shown here is derived from an EMBL/GenBank/DDBJ whole genome shotgun (WGS) entry which is preliminary data.</text>
</comment>
<dbReference type="CDD" id="cd17330">
    <property type="entry name" value="MFS_SLC46_TetA_like"/>
    <property type="match status" value="1"/>
</dbReference>
<evidence type="ECO:0000256" key="1">
    <source>
        <dbReference type="ARBA" id="ARBA00004141"/>
    </source>
</evidence>
<dbReference type="InterPro" id="IPR001958">
    <property type="entry name" value="Tet-R_TetA/multi-R_MdtG-like"/>
</dbReference>
<dbReference type="PROSITE" id="PS50850">
    <property type="entry name" value="MFS"/>
    <property type="match status" value="1"/>
</dbReference>
<evidence type="ECO:0000256" key="2">
    <source>
        <dbReference type="ARBA" id="ARBA00022448"/>
    </source>
</evidence>
<dbReference type="SUPFAM" id="SSF103473">
    <property type="entry name" value="MFS general substrate transporter"/>
    <property type="match status" value="1"/>
</dbReference>
<gene>
    <name evidence="8" type="ORF">CPB84DRAFT_1817416</name>
</gene>
<evidence type="ECO:0000256" key="3">
    <source>
        <dbReference type="ARBA" id="ARBA00022692"/>
    </source>
</evidence>
<keyword evidence="4 6" id="KW-1133">Transmembrane helix</keyword>
<evidence type="ECO:0000256" key="6">
    <source>
        <dbReference type="SAM" id="Phobius"/>
    </source>
</evidence>
<dbReference type="PANTHER" id="PTHR23504">
    <property type="entry name" value="MAJOR FACILITATOR SUPERFAMILY DOMAIN-CONTAINING PROTEIN 10"/>
    <property type="match status" value="1"/>
</dbReference>
<proteinExistence type="predicted"/>
<dbReference type="AlphaFoldDB" id="A0A9P5NEN7"/>
<dbReference type="PRINTS" id="PR01035">
    <property type="entry name" value="TCRTETA"/>
</dbReference>
<dbReference type="Gene3D" id="1.20.1250.20">
    <property type="entry name" value="MFS general substrate transporter like domains"/>
    <property type="match status" value="1"/>
</dbReference>
<organism evidence="8 9">
    <name type="scientific">Gymnopilus junonius</name>
    <name type="common">Spectacular rustgill mushroom</name>
    <name type="synonym">Gymnopilus spectabilis subsp. junonius</name>
    <dbReference type="NCBI Taxonomy" id="109634"/>
    <lineage>
        <taxon>Eukaryota</taxon>
        <taxon>Fungi</taxon>
        <taxon>Dikarya</taxon>
        <taxon>Basidiomycota</taxon>
        <taxon>Agaricomycotina</taxon>
        <taxon>Agaricomycetes</taxon>
        <taxon>Agaricomycetidae</taxon>
        <taxon>Agaricales</taxon>
        <taxon>Agaricineae</taxon>
        <taxon>Hymenogastraceae</taxon>
        <taxon>Gymnopilus</taxon>
    </lineage>
</organism>
<keyword evidence="5 6" id="KW-0472">Membrane</keyword>